<feature type="domain" description="HAMP" evidence="13">
    <location>
        <begin position="181"/>
        <end position="233"/>
    </location>
</feature>
<dbReference type="Gene3D" id="1.10.287.130">
    <property type="match status" value="1"/>
</dbReference>
<dbReference type="PRINTS" id="PR00344">
    <property type="entry name" value="BCTRLSENSOR"/>
</dbReference>
<dbReference type="PROSITE" id="PS50109">
    <property type="entry name" value="HIS_KIN"/>
    <property type="match status" value="1"/>
</dbReference>
<dbReference type="InterPro" id="IPR005467">
    <property type="entry name" value="His_kinase_dom"/>
</dbReference>
<name>A0ABP6T465_9ACTN</name>
<evidence type="ECO:0000259" key="12">
    <source>
        <dbReference type="PROSITE" id="PS50109"/>
    </source>
</evidence>
<dbReference type="Proteomes" id="UP001501676">
    <property type="component" value="Unassembled WGS sequence"/>
</dbReference>
<dbReference type="PANTHER" id="PTHR45436">
    <property type="entry name" value="SENSOR HISTIDINE KINASE YKOH"/>
    <property type="match status" value="1"/>
</dbReference>
<sequence>MRPIGLRRRVIASFAIGALLLSAAMALLSYQLIRTSLTEGRERAAVRAAHFNATVVRAGLTAQDPDIVEILGSLETTGDRQVLVRRNGTWYARSADEGITAAIPAALQDRVADGEPMVQRVRSGGRPVVVVGVPISSSTAFYEVDSLAELERTFRTLAVVLTAVALMTAGAGAVLGWYVTQSVLRPLTSVAEAAEHITAGLVRTRLDPATEPDLARLTTSFNHMVDELADRVERDRRFAADVSHELRSPLQTLSAAAGVLTRRADRLDERTAAAAKLVGEEVDRFQHLVNDLIALARGDQPLDRTPVDIAALARDVCRARHQPTDLVHVDTDEPVWEVDRTRVEQILTNLVENAEKYGGGPTAIRIASNELVVEDQGPGVRPEDRHAIFDRFVRGRTAHDRGTGSDGTGLGLALVAAHAAAHGGAAWVEDNPGGGARFRVRLNGPVR</sequence>
<dbReference type="Pfam" id="PF00672">
    <property type="entry name" value="HAMP"/>
    <property type="match status" value="1"/>
</dbReference>
<dbReference type="InterPro" id="IPR003660">
    <property type="entry name" value="HAMP_dom"/>
</dbReference>
<dbReference type="Pfam" id="PF02518">
    <property type="entry name" value="HATPase_c"/>
    <property type="match status" value="1"/>
</dbReference>
<dbReference type="SMART" id="SM00388">
    <property type="entry name" value="HisKA"/>
    <property type="match status" value="1"/>
</dbReference>
<dbReference type="InterPro" id="IPR036097">
    <property type="entry name" value="HisK_dim/P_sf"/>
</dbReference>
<dbReference type="InterPro" id="IPR050428">
    <property type="entry name" value="TCS_sensor_his_kinase"/>
</dbReference>
<dbReference type="Pfam" id="PF00512">
    <property type="entry name" value="HisKA"/>
    <property type="match status" value="1"/>
</dbReference>
<dbReference type="CDD" id="cd00082">
    <property type="entry name" value="HisKA"/>
    <property type="match status" value="1"/>
</dbReference>
<comment type="subcellular location">
    <subcellularLocation>
        <location evidence="2">Cell membrane</location>
    </subcellularLocation>
</comment>
<accession>A0ABP6T465</accession>
<dbReference type="SMART" id="SM00387">
    <property type="entry name" value="HATPase_c"/>
    <property type="match status" value="1"/>
</dbReference>
<dbReference type="GO" id="GO:0016301">
    <property type="term" value="F:kinase activity"/>
    <property type="evidence" value="ECO:0007669"/>
    <property type="project" value="UniProtKB-KW"/>
</dbReference>
<evidence type="ECO:0000256" key="5">
    <source>
        <dbReference type="ARBA" id="ARBA00022679"/>
    </source>
</evidence>
<keyword evidence="6 11" id="KW-0812">Transmembrane</keyword>
<evidence type="ECO:0000256" key="1">
    <source>
        <dbReference type="ARBA" id="ARBA00000085"/>
    </source>
</evidence>
<dbReference type="EMBL" id="BAAAYN010000039">
    <property type="protein sequence ID" value="GAA3392768.1"/>
    <property type="molecule type" value="Genomic_DNA"/>
</dbReference>
<evidence type="ECO:0000256" key="8">
    <source>
        <dbReference type="ARBA" id="ARBA00022989"/>
    </source>
</evidence>
<keyword evidence="5" id="KW-0808">Transferase</keyword>
<dbReference type="RefSeq" id="WP_345731191.1">
    <property type="nucleotide sequence ID" value="NZ_BAAAYN010000039.1"/>
</dbReference>
<evidence type="ECO:0000259" key="13">
    <source>
        <dbReference type="PROSITE" id="PS50885"/>
    </source>
</evidence>
<feature type="domain" description="Histidine kinase" evidence="12">
    <location>
        <begin position="241"/>
        <end position="446"/>
    </location>
</feature>
<dbReference type="SUPFAM" id="SSF47384">
    <property type="entry name" value="Homodimeric domain of signal transducing histidine kinase"/>
    <property type="match status" value="1"/>
</dbReference>
<evidence type="ECO:0000256" key="11">
    <source>
        <dbReference type="SAM" id="Phobius"/>
    </source>
</evidence>
<evidence type="ECO:0000256" key="9">
    <source>
        <dbReference type="ARBA" id="ARBA00023012"/>
    </source>
</evidence>
<keyword evidence="7 14" id="KW-0418">Kinase</keyword>
<dbReference type="InterPro" id="IPR036890">
    <property type="entry name" value="HATPase_C_sf"/>
</dbReference>
<comment type="catalytic activity">
    <reaction evidence="1">
        <text>ATP + protein L-histidine = ADP + protein N-phospho-L-histidine.</text>
        <dbReference type="EC" id="2.7.13.3"/>
    </reaction>
</comment>
<dbReference type="InterPro" id="IPR003661">
    <property type="entry name" value="HisK_dim/P_dom"/>
</dbReference>
<dbReference type="SUPFAM" id="SSF158472">
    <property type="entry name" value="HAMP domain-like"/>
    <property type="match status" value="1"/>
</dbReference>
<keyword evidence="15" id="KW-1185">Reference proteome</keyword>
<dbReference type="InterPro" id="IPR003594">
    <property type="entry name" value="HATPase_dom"/>
</dbReference>
<proteinExistence type="predicted"/>
<dbReference type="CDD" id="cd00075">
    <property type="entry name" value="HATPase"/>
    <property type="match status" value="1"/>
</dbReference>
<dbReference type="InterPro" id="IPR004358">
    <property type="entry name" value="Sig_transdc_His_kin-like_C"/>
</dbReference>
<dbReference type="PANTHER" id="PTHR45436:SF5">
    <property type="entry name" value="SENSOR HISTIDINE KINASE TRCS"/>
    <property type="match status" value="1"/>
</dbReference>
<comment type="caution">
    <text evidence="14">The sequence shown here is derived from an EMBL/GenBank/DDBJ whole genome shotgun (WGS) entry which is preliminary data.</text>
</comment>
<reference evidence="15" key="1">
    <citation type="journal article" date="2019" name="Int. J. Syst. Evol. Microbiol.">
        <title>The Global Catalogue of Microorganisms (GCM) 10K type strain sequencing project: providing services to taxonomists for standard genome sequencing and annotation.</title>
        <authorList>
            <consortium name="The Broad Institute Genomics Platform"/>
            <consortium name="The Broad Institute Genome Sequencing Center for Infectious Disease"/>
            <person name="Wu L."/>
            <person name="Ma J."/>
        </authorList>
    </citation>
    <scope>NUCLEOTIDE SEQUENCE [LARGE SCALE GENOMIC DNA]</scope>
    <source>
        <strain evidence="15">JCM 9458</strain>
    </source>
</reference>
<evidence type="ECO:0000256" key="10">
    <source>
        <dbReference type="ARBA" id="ARBA00023136"/>
    </source>
</evidence>
<dbReference type="SMART" id="SM00304">
    <property type="entry name" value="HAMP"/>
    <property type="match status" value="1"/>
</dbReference>
<evidence type="ECO:0000256" key="4">
    <source>
        <dbReference type="ARBA" id="ARBA00022553"/>
    </source>
</evidence>
<protein>
    <recommendedName>
        <fullName evidence="3">histidine kinase</fullName>
        <ecNumber evidence="3">2.7.13.3</ecNumber>
    </recommendedName>
</protein>
<evidence type="ECO:0000256" key="2">
    <source>
        <dbReference type="ARBA" id="ARBA00004236"/>
    </source>
</evidence>
<organism evidence="14 15">
    <name type="scientific">Cryptosporangium minutisporangium</name>
    <dbReference type="NCBI Taxonomy" id="113569"/>
    <lineage>
        <taxon>Bacteria</taxon>
        <taxon>Bacillati</taxon>
        <taxon>Actinomycetota</taxon>
        <taxon>Actinomycetes</taxon>
        <taxon>Cryptosporangiales</taxon>
        <taxon>Cryptosporangiaceae</taxon>
        <taxon>Cryptosporangium</taxon>
    </lineage>
</organism>
<evidence type="ECO:0000313" key="14">
    <source>
        <dbReference type="EMBL" id="GAA3392768.1"/>
    </source>
</evidence>
<dbReference type="SUPFAM" id="SSF55874">
    <property type="entry name" value="ATPase domain of HSP90 chaperone/DNA topoisomerase II/histidine kinase"/>
    <property type="match status" value="1"/>
</dbReference>
<dbReference type="EC" id="2.7.13.3" evidence="3"/>
<dbReference type="CDD" id="cd06225">
    <property type="entry name" value="HAMP"/>
    <property type="match status" value="1"/>
</dbReference>
<feature type="transmembrane region" description="Helical" evidence="11">
    <location>
        <begin position="157"/>
        <end position="179"/>
    </location>
</feature>
<keyword evidence="10 11" id="KW-0472">Membrane</keyword>
<keyword evidence="9" id="KW-0902">Two-component regulatory system</keyword>
<evidence type="ECO:0000256" key="3">
    <source>
        <dbReference type="ARBA" id="ARBA00012438"/>
    </source>
</evidence>
<dbReference type="PROSITE" id="PS50885">
    <property type="entry name" value="HAMP"/>
    <property type="match status" value="1"/>
</dbReference>
<gene>
    <name evidence="14" type="ORF">GCM10020369_55700</name>
</gene>
<evidence type="ECO:0000256" key="7">
    <source>
        <dbReference type="ARBA" id="ARBA00022777"/>
    </source>
</evidence>
<keyword evidence="4" id="KW-0597">Phosphoprotein</keyword>
<evidence type="ECO:0000256" key="6">
    <source>
        <dbReference type="ARBA" id="ARBA00022692"/>
    </source>
</evidence>
<evidence type="ECO:0000313" key="15">
    <source>
        <dbReference type="Proteomes" id="UP001501676"/>
    </source>
</evidence>
<keyword evidence="8 11" id="KW-1133">Transmembrane helix</keyword>
<dbReference type="Gene3D" id="6.10.340.10">
    <property type="match status" value="1"/>
</dbReference>
<dbReference type="Gene3D" id="3.30.565.10">
    <property type="entry name" value="Histidine kinase-like ATPase, C-terminal domain"/>
    <property type="match status" value="1"/>
</dbReference>